<accession>A0A644XAR7</accession>
<proteinExistence type="predicted"/>
<reference evidence="2" key="1">
    <citation type="submission" date="2019-08" db="EMBL/GenBank/DDBJ databases">
        <authorList>
            <person name="Kucharzyk K."/>
            <person name="Murdoch R.W."/>
            <person name="Higgins S."/>
            <person name="Loffler F."/>
        </authorList>
    </citation>
    <scope>NUCLEOTIDE SEQUENCE</scope>
</reference>
<sequence length="134" mass="15776">MDLNERLEARRKELAREEERQRQDAQRQLEAERESQLQQQEAERQAWVHGTSAKADSPSKKVVDIDSQPRHFKQGLAEFTKKQWVIQCVLVVLFLIGVEKEESMMTWFWGICAVLYFCMTLSENMEKPTKSKTD</sequence>
<organism evidence="2">
    <name type="scientific">bioreactor metagenome</name>
    <dbReference type="NCBI Taxonomy" id="1076179"/>
    <lineage>
        <taxon>unclassified sequences</taxon>
        <taxon>metagenomes</taxon>
        <taxon>ecological metagenomes</taxon>
    </lineage>
</organism>
<evidence type="ECO:0000313" key="2">
    <source>
        <dbReference type="EMBL" id="MPM12858.1"/>
    </source>
</evidence>
<dbReference type="EMBL" id="VSSQ01002031">
    <property type="protein sequence ID" value="MPM12858.1"/>
    <property type="molecule type" value="Genomic_DNA"/>
</dbReference>
<evidence type="ECO:0000256" key="1">
    <source>
        <dbReference type="SAM" id="MobiDB-lite"/>
    </source>
</evidence>
<gene>
    <name evidence="2" type="ORF">SDC9_59212</name>
</gene>
<comment type="caution">
    <text evidence="2">The sequence shown here is derived from an EMBL/GenBank/DDBJ whole genome shotgun (WGS) entry which is preliminary data.</text>
</comment>
<dbReference type="AlphaFoldDB" id="A0A644XAR7"/>
<feature type="region of interest" description="Disordered" evidence="1">
    <location>
        <begin position="1"/>
        <end position="62"/>
    </location>
</feature>
<feature type="compositionally biased region" description="Basic and acidic residues" evidence="1">
    <location>
        <begin position="1"/>
        <end position="46"/>
    </location>
</feature>
<protein>
    <submittedName>
        <fullName evidence="2">Uncharacterized protein</fullName>
    </submittedName>
</protein>
<name>A0A644XAR7_9ZZZZ</name>